<reference evidence="2" key="5">
    <citation type="journal article" date="2021" name="G3 (Bethesda)">
        <title>Aegilops tauschii genome assembly Aet v5.0 features greater sequence contiguity and improved annotation.</title>
        <authorList>
            <person name="Wang L."/>
            <person name="Zhu T."/>
            <person name="Rodriguez J.C."/>
            <person name="Deal K.R."/>
            <person name="Dubcovsky J."/>
            <person name="McGuire P.E."/>
            <person name="Lux T."/>
            <person name="Spannagl M."/>
            <person name="Mayer K.F.X."/>
            <person name="Baldrich P."/>
            <person name="Meyers B.C."/>
            <person name="Huo N."/>
            <person name="Gu Y.Q."/>
            <person name="Zhou H."/>
            <person name="Devos K.M."/>
            <person name="Bennetzen J.L."/>
            <person name="Unver T."/>
            <person name="Budak H."/>
            <person name="Gulick P.J."/>
            <person name="Galiba G."/>
            <person name="Kalapos B."/>
            <person name="Nelson D.R."/>
            <person name="Li P."/>
            <person name="You F.M."/>
            <person name="Luo M.C."/>
            <person name="Dvorak J."/>
        </authorList>
    </citation>
    <scope>NUCLEOTIDE SEQUENCE [LARGE SCALE GENOMIC DNA]</scope>
    <source>
        <strain evidence="2">cv. AL8/78</strain>
    </source>
</reference>
<accession>A0A453RX28</accession>
<reference evidence="3" key="1">
    <citation type="journal article" date="2014" name="Science">
        <title>Ancient hybridizations among the ancestral genomes of bread wheat.</title>
        <authorList>
            <consortium name="International Wheat Genome Sequencing Consortium,"/>
            <person name="Marcussen T."/>
            <person name="Sandve S.R."/>
            <person name="Heier L."/>
            <person name="Spannagl M."/>
            <person name="Pfeifer M."/>
            <person name="Jakobsen K.S."/>
            <person name="Wulff B.B."/>
            <person name="Steuernagel B."/>
            <person name="Mayer K.F."/>
            <person name="Olsen O.A."/>
        </authorList>
    </citation>
    <scope>NUCLEOTIDE SEQUENCE [LARGE SCALE GENOMIC DNA]</scope>
    <source>
        <strain evidence="3">cv. AL8/78</strain>
    </source>
</reference>
<feature type="region of interest" description="Disordered" evidence="1">
    <location>
        <begin position="1"/>
        <end position="38"/>
    </location>
</feature>
<dbReference type="EnsemblPlants" id="AET7Gv20748300.1">
    <property type="protein sequence ID" value="AET7Gv20748300.1"/>
    <property type="gene ID" value="AET7Gv20748300"/>
</dbReference>
<reference evidence="2" key="3">
    <citation type="journal article" date="2017" name="Nature">
        <title>Genome sequence of the progenitor of the wheat D genome Aegilops tauschii.</title>
        <authorList>
            <person name="Luo M.C."/>
            <person name="Gu Y.Q."/>
            <person name="Puiu D."/>
            <person name="Wang H."/>
            <person name="Twardziok S.O."/>
            <person name="Deal K.R."/>
            <person name="Huo N."/>
            <person name="Zhu T."/>
            <person name="Wang L."/>
            <person name="Wang Y."/>
            <person name="McGuire P.E."/>
            <person name="Liu S."/>
            <person name="Long H."/>
            <person name="Ramasamy R.K."/>
            <person name="Rodriguez J.C."/>
            <person name="Van S.L."/>
            <person name="Yuan L."/>
            <person name="Wang Z."/>
            <person name="Xia Z."/>
            <person name="Xiao L."/>
            <person name="Anderson O.D."/>
            <person name="Ouyang S."/>
            <person name="Liang Y."/>
            <person name="Zimin A.V."/>
            <person name="Pertea G."/>
            <person name="Qi P."/>
            <person name="Bennetzen J.L."/>
            <person name="Dai X."/>
            <person name="Dawson M.W."/>
            <person name="Muller H.G."/>
            <person name="Kugler K."/>
            <person name="Rivarola-Duarte L."/>
            <person name="Spannagl M."/>
            <person name="Mayer K.F.X."/>
            <person name="Lu F.H."/>
            <person name="Bevan M.W."/>
            <person name="Leroy P."/>
            <person name="Li P."/>
            <person name="You F.M."/>
            <person name="Sun Q."/>
            <person name="Liu Z."/>
            <person name="Lyons E."/>
            <person name="Wicker T."/>
            <person name="Salzberg S.L."/>
            <person name="Devos K.M."/>
            <person name="Dvorak J."/>
        </authorList>
    </citation>
    <scope>NUCLEOTIDE SEQUENCE [LARGE SCALE GENOMIC DNA]</scope>
    <source>
        <strain evidence="2">cv. AL8/78</strain>
    </source>
</reference>
<protein>
    <submittedName>
        <fullName evidence="2">Uncharacterized protein</fullName>
    </submittedName>
</protein>
<evidence type="ECO:0000313" key="3">
    <source>
        <dbReference type="Proteomes" id="UP000015105"/>
    </source>
</evidence>
<feature type="compositionally biased region" description="Polar residues" evidence="1">
    <location>
        <begin position="7"/>
        <end position="23"/>
    </location>
</feature>
<sequence length="38" mass="4469">MRDINQVKCSKNKVNGESESSTFELDDSFDDTNRRFVR</sequence>
<evidence type="ECO:0000313" key="2">
    <source>
        <dbReference type="EnsemblPlants" id="AET7Gv20748300.1"/>
    </source>
</evidence>
<dbReference type="Gramene" id="AET7Gv20748300.1">
    <property type="protein sequence ID" value="AET7Gv20748300.1"/>
    <property type="gene ID" value="AET7Gv20748300"/>
</dbReference>
<reference evidence="3" key="2">
    <citation type="journal article" date="2017" name="Nat. Plants">
        <title>The Aegilops tauschii genome reveals multiple impacts of transposons.</title>
        <authorList>
            <person name="Zhao G."/>
            <person name="Zou C."/>
            <person name="Li K."/>
            <person name="Wang K."/>
            <person name="Li T."/>
            <person name="Gao L."/>
            <person name="Zhang X."/>
            <person name="Wang H."/>
            <person name="Yang Z."/>
            <person name="Liu X."/>
            <person name="Jiang W."/>
            <person name="Mao L."/>
            <person name="Kong X."/>
            <person name="Jiao Y."/>
            <person name="Jia J."/>
        </authorList>
    </citation>
    <scope>NUCLEOTIDE SEQUENCE [LARGE SCALE GENOMIC DNA]</scope>
    <source>
        <strain evidence="3">cv. AL8/78</strain>
    </source>
</reference>
<name>A0A453RX28_AEGTS</name>
<reference evidence="2" key="4">
    <citation type="submission" date="2019-03" db="UniProtKB">
        <authorList>
            <consortium name="EnsemblPlants"/>
        </authorList>
    </citation>
    <scope>IDENTIFICATION</scope>
</reference>
<proteinExistence type="predicted"/>
<dbReference type="AlphaFoldDB" id="A0A453RX28"/>
<evidence type="ECO:0000256" key="1">
    <source>
        <dbReference type="SAM" id="MobiDB-lite"/>
    </source>
</evidence>
<organism evidence="2 3">
    <name type="scientific">Aegilops tauschii subsp. strangulata</name>
    <name type="common">Goatgrass</name>
    <dbReference type="NCBI Taxonomy" id="200361"/>
    <lineage>
        <taxon>Eukaryota</taxon>
        <taxon>Viridiplantae</taxon>
        <taxon>Streptophyta</taxon>
        <taxon>Embryophyta</taxon>
        <taxon>Tracheophyta</taxon>
        <taxon>Spermatophyta</taxon>
        <taxon>Magnoliopsida</taxon>
        <taxon>Liliopsida</taxon>
        <taxon>Poales</taxon>
        <taxon>Poaceae</taxon>
        <taxon>BOP clade</taxon>
        <taxon>Pooideae</taxon>
        <taxon>Triticodae</taxon>
        <taxon>Triticeae</taxon>
        <taxon>Triticinae</taxon>
        <taxon>Aegilops</taxon>
    </lineage>
</organism>
<dbReference type="Proteomes" id="UP000015105">
    <property type="component" value="Chromosome 7D"/>
</dbReference>
<keyword evidence="3" id="KW-1185">Reference proteome</keyword>